<keyword evidence="3 6" id="KW-0518">Myosin</keyword>
<reference evidence="8" key="1">
    <citation type="submission" date="2021-01" db="EMBL/GenBank/DDBJ databases">
        <authorList>
            <person name="Corre E."/>
            <person name="Pelletier E."/>
            <person name="Niang G."/>
            <person name="Scheremetjew M."/>
            <person name="Finn R."/>
            <person name="Kale V."/>
            <person name="Holt S."/>
            <person name="Cochrane G."/>
            <person name="Meng A."/>
            <person name="Brown T."/>
            <person name="Cohen L."/>
        </authorList>
    </citation>
    <scope>NUCLEOTIDE SEQUENCE</scope>
    <source>
        <strain evidence="8">CCAP1064/1</strain>
    </source>
</reference>
<organism evidence="8">
    <name type="scientific">Proboscia inermis</name>
    <dbReference type="NCBI Taxonomy" id="420281"/>
    <lineage>
        <taxon>Eukaryota</taxon>
        <taxon>Sar</taxon>
        <taxon>Stramenopiles</taxon>
        <taxon>Ochrophyta</taxon>
        <taxon>Bacillariophyta</taxon>
        <taxon>Coscinodiscophyceae</taxon>
        <taxon>Rhizosoleniophycidae</taxon>
        <taxon>Rhizosoleniales</taxon>
        <taxon>Rhizosoleniaceae</taxon>
        <taxon>Proboscia</taxon>
    </lineage>
</organism>
<comment type="similarity">
    <text evidence="6">Belongs to the TRAFAC class myosin-kinesin ATPase superfamily. Myosin family.</text>
</comment>
<protein>
    <recommendedName>
        <fullName evidence="7">Myosin motor domain-containing protein</fullName>
    </recommendedName>
</protein>
<dbReference type="Gene3D" id="6.20.240.20">
    <property type="match status" value="1"/>
</dbReference>
<evidence type="ECO:0000259" key="7">
    <source>
        <dbReference type="PROSITE" id="PS51456"/>
    </source>
</evidence>
<gene>
    <name evidence="8" type="ORF">PINE0816_LOCUS21903</name>
</gene>
<feature type="domain" description="Myosin motor" evidence="7">
    <location>
        <begin position="1"/>
        <end position="477"/>
    </location>
</feature>
<dbReference type="InterPro" id="IPR001609">
    <property type="entry name" value="Myosin_head_motor_dom-like"/>
</dbReference>
<keyword evidence="2" id="KW-0067">ATP-binding</keyword>
<keyword evidence="1" id="KW-0547">Nucleotide-binding</keyword>
<proteinExistence type="inferred from homology"/>
<dbReference type="GO" id="GO:0005524">
    <property type="term" value="F:ATP binding"/>
    <property type="evidence" value="ECO:0007669"/>
    <property type="project" value="UniProtKB-KW"/>
</dbReference>
<dbReference type="GO" id="GO:0005737">
    <property type="term" value="C:cytoplasm"/>
    <property type="evidence" value="ECO:0007669"/>
    <property type="project" value="TreeGrafter"/>
</dbReference>
<dbReference type="Gene3D" id="1.20.120.720">
    <property type="entry name" value="Myosin VI head, motor domain, U50 subdomain"/>
    <property type="match status" value="1"/>
</dbReference>
<dbReference type="EMBL" id="HBEL01047234">
    <property type="protein sequence ID" value="CAD8425743.1"/>
    <property type="molecule type" value="Transcribed_RNA"/>
</dbReference>
<accession>A0A7S0GM47</accession>
<dbReference type="GO" id="GO:0051015">
    <property type="term" value="F:actin filament binding"/>
    <property type="evidence" value="ECO:0007669"/>
    <property type="project" value="TreeGrafter"/>
</dbReference>
<comment type="caution">
    <text evidence="6">Lacks conserved residue(s) required for the propagation of feature annotation.</text>
</comment>
<evidence type="ECO:0000256" key="5">
    <source>
        <dbReference type="ARBA" id="ARBA00023203"/>
    </source>
</evidence>
<evidence type="ECO:0000256" key="3">
    <source>
        <dbReference type="ARBA" id="ARBA00023123"/>
    </source>
</evidence>
<evidence type="ECO:0000256" key="2">
    <source>
        <dbReference type="ARBA" id="ARBA00022840"/>
    </source>
</evidence>
<dbReference type="PRINTS" id="PR00193">
    <property type="entry name" value="MYOSINHEAVY"/>
</dbReference>
<evidence type="ECO:0000313" key="8">
    <source>
        <dbReference type="EMBL" id="CAD8425743.1"/>
    </source>
</evidence>
<dbReference type="InterPro" id="IPR027417">
    <property type="entry name" value="P-loop_NTPase"/>
</dbReference>
<dbReference type="GO" id="GO:0007015">
    <property type="term" value="P:actin filament organization"/>
    <property type="evidence" value="ECO:0007669"/>
    <property type="project" value="TreeGrafter"/>
</dbReference>
<dbReference type="PROSITE" id="PS51456">
    <property type="entry name" value="MYOSIN_MOTOR"/>
    <property type="match status" value="1"/>
</dbReference>
<dbReference type="SUPFAM" id="SSF52540">
    <property type="entry name" value="P-loop containing nucleoside triphosphate hydrolases"/>
    <property type="match status" value="1"/>
</dbReference>
<dbReference type="GO" id="GO:0000146">
    <property type="term" value="F:microfilament motor activity"/>
    <property type="evidence" value="ECO:0007669"/>
    <property type="project" value="TreeGrafter"/>
</dbReference>
<dbReference type="Gene3D" id="1.20.58.530">
    <property type="match status" value="1"/>
</dbReference>
<evidence type="ECO:0000256" key="4">
    <source>
        <dbReference type="ARBA" id="ARBA00023175"/>
    </source>
</evidence>
<dbReference type="AlphaFoldDB" id="A0A7S0GM47"/>
<dbReference type="Pfam" id="PF00063">
    <property type="entry name" value="Myosin_head"/>
    <property type="match status" value="1"/>
</dbReference>
<feature type="region of interest" description="Actin-binding" evidence="6">
    <location>
        <begin position="324"/>
        <end position="346"/>
    </location>
</feature>
<keyword evidence="4" id="KW-0505">Motor protein</keyword>
<sequence>METVEFSEMEQDGAISVVCALLHASNISFFEIDRNECTLEGDNFSLEAAVELLGVCENDLDRVLCSRSFEAVGEILTKTRSLNQAMKSLEALIKAIYGALFSFLVKRLNDSIATKCGSKKAAFIGVLDIFGFEVFEVNSFEQLCINYCNEALQQQFNRFVFKLEQEEYEREGIAWSFISFPDNQDVLDLIDNKGSGILPVLDDICLLGKSTDEAFLNAMYRKCDTHDRFNVTTKQRANGLFSINHYAGQVEYSALYFVEKNKDENPVEATELLASSSVPFIQNLGKFMSTVGKSTYPMGGKPGKVKRSTSFVRSSVSAQFSAQLRILRNRIEKTSPHYIRCLKPNDELVPDQFDSAVIADQLRCGGIIEAVRVSRVGFSQRYSRSAFVDRYRILASAELRAWRKRGGRKEDECCALVEYVAQVLIKTEKPIKRCSKVDKIGQSDGSKLDLMEVGIQIGRTKVFLRRTAFEALERNRGLMKSWAATRIASLIRMNIVRSSYLYFLEYREELEAEELQREAEEREWLLEQEMDCKYHSSMAIATQNMAKSLPVLIRSAKSYKWVYFDNRWVRSNQIPQNHESYMTWA</sequence>
<dbReference type="SMART" id="SM00242">
    <property type="entry name" value="MYSc"/>
    <property type="match status" value="1"/>
</dbReference>
<dbReference type="GO" id="GO:0016020">
    <property type="term" value="C:membrane"/>
    <property type="evidence" value="ECO:0007669"/>
    <property type="project" value="TreeGrafter"/>
</dbReference>
<evidence type="ECO:0000256" key="1">
    <source>
        <dbReference type="ARBA" id="ARBA00022741"/>
    </source>
</evidence>
<dbReference type="PANTHER" id="PTHR13140">
    <property type="entry name" value="MYOSIN"/>
    <property type="match status" value="1"/>
</dbReference>
<dbReference type="PANTHER" id="PTHR13140:SF845">
    <property type="entry name" value="MYOSIN-LIKE PROTEIN"/>
    <property type="match status" value="1"/>
</dbReference>
<evidence type="ECO:0000256" key="6">
    <source>
        <dbReference type="PROSITE-ProRule" id="PRU00782"/>
    </source>
</evidence>
<keyword evidence="5 6" id="KW-0009">Actin-binding</keyword>
<name>A0A7S0GM47_9STRA</name>
<dbReference type="GO" id="GO:0016459">
    <property type="term" value="C:myosin complex"/>
    <property type="evidence" value="ECO:0007669"/>
    <property type="project" value="UniProtKB-KW"/>
</dbReference>
<dbReference type="CDD" id="cd00124">
    <property type="entry name" value="MYSc"/>
    <property type="match status" value="1"/>
</dbReference>
<dbReference type="Gene3D" id="3.40.850.10">
    <property type="entry name" value="Kinesin motor domain"/>
    <property type="match status" value="1"/>
</dbReference>
<dbReference type="InterPro" id="IPR036961">
    <property type="entry name" value="Kinesin_motor_dom_sf"/>
</dbReference>